<dbReference type="EMBL" id="GGEC01064957">
    <property type="protein sequence ID" value="MBX45441.1"/>
    <property type="molecule type" value="Transcribed_RNA"/>
</dbReference>
<reference evidence="1" key="1">
    <citation type="submission" date="2018-02" db="EMBL/GenBank/DDBJ databases">
        <title>Rhizophora mucronata_Transcriptome.</title>
        <authorList>
            <person name="Meera S.P."/>
            <person name="Sreeshan A."/>
            <person name="Augustine A."/>
        </authorList>
    </citation>
    <scope>NUCLEOTIDE SEQUENCE</scope>
    <source>
        <tissue evidence="1">Leaf</tissue>
    </source>
</reference>
<organism evidence="1">
    <name type="scientific">Rhizophora mucronata</name>
    <name type="common">Asiatic mangrove</name>
    <dbReference type="NCBI Taxonomy" id="61149"/>
    <lineage>
        <taxon>Eukaryota</taxon>
        <taxon>Viridiplantae</taxon>
        <taxon>Streptophyta</taxon>
        <taxon>Embryophyta</taxon>
        <taxon>Tracheophyta</taxon>
        <taxon>Spermatophyta</taxon>
        <taxon>Magnoliopsida</taxon>
        <taxon>eudicotyledons</taxon>
        <taxon>Gunneridae</taxon>
        <taxon>Pentapetalae</taxon>
        <taxon>rosids</taxon>
        <taxon>fabids</taxon>
        <taxon>Malpighiales</taxon>
        <taxon>Rhizophoraceae</taxon>
        <taxon>Rhizophora</taxon>
    </lineage>
</organism>
<dbReference type="AlphaFoldDB" id="A0A2P2NSU0"/>
<evidence type="ECO:0000313" key="1">
    <source>
        <dbReference type="EMBL" id="MBX45441.1"/>
    </source>
</evidence>
<sequence length="30" mass="3264">MTTPGTSGVLAGFVAYFEKSGRNKTLRIFN</sequence>
<accession>A0A2P2NSU0</accession>
<protein>
    <submittedName>
        <fullName evidence="1">Uncharacterized protein</fullName>
    </submittedName>
</protein>
<proteinExistence type="predicted"/>
<name>A0A2P2NSU0_RHIMU</name>